<protein>
    <submittedName>
        <fullName evidence="1">Uncharacterized protein</fullName>
    </submittedName>
</protein>
<dbReference type="RefSeq" id="WP_183647637.1">
    <property type="nucleotide sequence ID" value="NZ_JACIJG010000002.1"/>
</dbReference>
<evidence type="ECO:0000313" key="2">
    <source>
        <dbReference type="Proteomes" id="UP000555546"/>
    </source>
</evidence>
<comment type="caution">
    <text evidence="1">The sequence shown here is derived from an EMBL/GenBank/DDBJ whole genome shotgun (WGS) entry which is preliminary data.</text>
</comment>
<keyword evidence="2" id="KW-1185">Reference proteome</keyword>
<organism evidence="1 2">
    <name type="scientific">Brucella daejeonensis</name>
    <dbReference type="NCBI Taxonomy" id="659015"/>
    <lineage>
        <taxon>Bacteria</taxon>
        <taxon>Pseudomonadati</taxon>
        <taxon>Pseudomonadota</taxon>
        <taxon>Alphaproteobacteria</taxon>
        <taxon>Hyphomicrobiales</taxon>
        <taxon>Brucellaceae</taxon>
        <taxon>Brucella/Ochrobactrum group</taxon>
        <taxon>Brucella</taxon>
    </lineage>
</organism>
<reference evidence="1 2" key="1">
    <citation type="submission" date="2020-08" db="EMBL/GenBank/DDBJ databases">
        <title>Genomic Encyclopedia of Type Strains, Phase IV (KMG-IV): sequencing the most valuable type-strain genomes for metagenomic binning, comparative biology and taxonomic classification.</title>
        <authorList>
            <person name="Goeker M."/>
        </authorList>
    </citation>
    <scope>NUCLEOTIDE SEQUENCE [LARGE SCALE GENOMIC DNA]</scope>
    <source>
        <strain evidence="1 2">DSM 26944</strain>
    </source>
</reference>
<dbReference type="Proteomes" id="UP000555546">
    <property type="component" value="Unassembled WGS sequence"/>
</dbReference>
<accession>A0A7W9EJW9</accession>
<evidence type="ECO:0000313" key="1">
    <source>
        <dbReference type="EMBL" id="MBB5700678.1"/>
    </source>
</evidence>
<dbReference type="AlphaFoldDB" id="A0A7W9EJW9"/>
<dbReference type="EMBL" id="JACIJG010000002">
    <property type="protein sequence ID" value="MBB5700678.1"/>
    <property type="molecule type" value="Genomic_DNA"/>
</dbReference>
<proteinExistence type="predicted"/>
<sequence length="191" mass="21277">MSGLLVATGAHAENVDPSAYTPYTQKAYPKTFRTWGKAGVSKINKYMKIGAYRAAESPRCDTVETADLSDNRSSPPNNIVIFVDCANGERFYFTSKELENSGSAQSQKQKTEHVGDSAYSSQCEHAIQQELKFPSSMDKKWFSTNVYRAPQGNVVVTFDFDAKNGFGINLPQRARCVFDDRGMHPVEIVNR</sequence>
<gene>
    <name evidence="1" type="ORF">FHS76_000521</name>
</gene>
<name>A0A7W9EJW9_9HYPH</name>